<name>A0AAF0TJI3_SOLVR</name>
<evidence type="ECO:0000313" key="1">
    <source>
        <dbReference type="EMBL" id="WMV18368.1"/>
    </source>
</evidence>
<proteinExistence type="predicted"/>
<organism evidence="1 2">
    <name type="scientific">Solanum verrucosum</name>
    <dbReference type="NCBI Taxonomy" id="315347"/>
    <lineage>
        <taxon>Eukaryota</taxon>
        <taxon>Viridiplantae</taxon>
        <taxon>Streptophyta</taxon>
        <taxon>Embryophyta</taxon>
        <taxon>Tracheophyta</taxon>
        <taxon>Spermatophyta</taxon>
        <taxon>Magnoliopsida</taxon>
        <taxon>eudicotyledons</taxon>
        <taxon>Gunneridae</taxon>
        <taxon>Pentapetalae</taxon>
        <taxon>asterids</taxon>
        <taxon>lamiids</taxon>
        <taxon>Solanales</taxon>
        <taxon>Solanaceae</taxon>
        <taxon>Solanoideae</taxon>
        <taxon>Solaneae</taxon>
        <taxon>Solanum</taxon>
    </lineage>
</organism>
<dbReference type="GO" id="GO:0051743">
    <property type="term" value="F:red chlorophyll catabolite reductase activity"/>
    <property type="evidence" value="ECO:0007669"/>
    <property type="project" value="InterPro"/>
</dbReference>
<dbReference type="PANTHER" id="PTHR34685">
    <property type="entry name" value="RED CHLOROPHYLL CATABOLITE REDUCTASE, CHLOROPLASTIC"/>
    <property type="match status" value="1"/>
</dbReference>
<reference evidence="1" key="1">
    <citation type="submission" date="2023-08" db="EMBL/GenBank/DDBJ databases">
        <title>A de novo genome assembly of Solanum verrucosum Schlechtendal, a Mexican diploid species geographically isolated from the other diploid A-genome species in potato relatives.</title>
        <authorList>
            <person name="Hosaka K."/>
        </authorList>
    </citation>
    <scope>NUCLEOTIDE SEQUENCE</scope>
    <source>
        <tissue evidence="1">Young leaves</tissue>
    </source>
</reference>
<dbReference type="Pfam" id="PF06405">
    <property type="entry name" value="RCC_reductase"/>
    <property type="match status" value="2"/>
</dbReference>
<dbReference type="Gene3D" id="3.40.1500.20">
    <property type="match status" value="2"/>
</dbReference>
<dbReference type="InterPro" id="IPR009439">
    <property type="entry name" value="RCC_reductase"/>
</dbReference>
<evidence type="ECO:0008006" key="3">
    <source>
        <dbReference type="Google" id="ProtNLM"/>
    </source>
</evidence>
<dbReference type="PANTHER" id="PTHR34685:SF2">
    <property type="entry name" value="RED CHLOROPHYLL CATABOLITE REDUCTASE, CHLOROPLASTIC"/>
    <property type="match status" value="1"/>
</dbReference>
<keyword evidence="2" id="KW-1185">Reference proteome</keyword>
<protein>
    <recommendedName>
        <fullName evidence="3">Red chlorophyll catabolite reductase</fullName>
    </recommendedName>
</protein>
<dbReference type="AlphaFoldDB" id="A0AAF0TJI3"/>
<dbReference type="GO" id="GO:0009507">
    <property type="term" value="C:chloroplast"/>
    <property type="evidence" value="ECO:0007669"/>
    <property type="project" value="TreeGrafter"/>
</dbReference>
<sequence>MAVPLFSAQFHTSILTQPLPSSRSFYVGKRLSCSSSSTSMEHHESKFKEFPYASVPHRELMVELVSTVENRLGEALLPCTLPSHVQYFENESATAHASLYVRSGNSSSQELRRLRQSPNQLEPFCEGLEDIGDDVLVLLWLLVLEGVDFGEFGISRVDFILGSWVHCNLPTGGALNITSLSAYLRPSTDAPNFLIEVIRSSPTTLILILDLPPRKDLVQHPDYLKTFYEETQLDKQRQLLEKLPEVKPYFSSSLYIRSLVSPSAILVSIETEPSQAIRIDEIIQDHISPVAKVMLDTWLDLCACTERRLTDDESADLAKRDRIIKNKTIEIDLESSFPRLFGQEVANQVLGVLREIYNS</sequence>
<gene>
    <name evidence="1" type="ORF">MTR67_011753</name>
</gene>
<dbReference type="EMBL" id="CP133614">
    <property type="protein sequence ID" value="WMV18368.1"/>
    <property type="molecule type" value="Genomic_DNA"/>
</dbReference>
<dbReference type="Proteomes" id="UP001234989">
    <property type="component" value="Chromosome 3"/>
</dbReference>
<dbReference type="GO" id="GO:0015996">
    <property type="term" value="P:chlorophyll catabolic process"/>
    <property type="evidence" value="ECO:0007669"/>
    <property type="project" value="TreeGrafter"/>
</dbReference>
<accession>A0AAF0TJI3</accession>
<evidence type="ECO:0000313" key="2">
    <source>
        <dbReference type="Proteomes" id="UP001234989"/>
    </source>
</evidence>